<dbReference type="EMBL" id="OY288114">
    <property type="protein sequence ID" value="CAJ0889045.1"/>
    <property type="molecule type" value="Genomic_DNA"/>
</dbReference>
<evidence type="ECO:0008006" key="2">
    <source>
        <dbReference type="Google" id="ProtNLM"/>
    </source>
</evidence>
<reference evidence="1" key="1">
    <citation type="submission" date="2023-07" db="EMBL/GenBank/DDBJ databases">
        <authorList>
            <person name="Pelsma A.J. K."/>
        </authorList>
    </citation>
    <scope>NUCLEOTIDE SEQUENCE</scope>
</reference>
<accession>A0AA48M6B2</accession>
<dbReference type="InterPro" id="IPR008792">
    <property type="entry name" value="PQQD"/>
</dbReference>
<dbReference type="InterPro" id="IPR041881">
    <property type="entry name" value="PqqD_sf"/>
</dbReference>
<name>A0AA48M6B2_9ZZZZ</name>
<dbReference type="Gene3D" id="1.10.10.1150">
    <property type="entry name" value="Coenzyme PQQ synthesis protein D (PqqD)"/>
    <property type="match status" value="1"/>
</dbReference>
<evidence type="ECO:0000313" key="1">
    <source>
        <dbReference type="EMBL" id="CAJ0889045.1"/>
    </source>
</evidence>
<protein>
    <recommendedName>
        <fullName evidence="2">PqqD family protein</fullName>
    </recommendedName>
</protein>
<dbReference type="Pfam" id="PF05402">
    <property type="entry name" value="PqqD"/>
    <property type="match status" value="1"/>
</dbReference>
<proteinExistence type="predicted"/>
<sequence length="94" mass="10709">MQADHKRVYERVEGVEFNETHDGMLVYDETREKVHFVNLTAAAILELCDGETDLEDMKEILQEAFDLPDSPIEDVERCLTELLAQGLIRVCAPS</sequence>
<organism evidence="1">
    <name type="scientific">freshwater sediment metagenome</name>
    <dbReference type="NCBI Taxonomy" id="556182"/>
    <lineage>
        <taxon>unclassified sequences</taxon>
        <taxon>metagenomes</taxon>
        <taxon>ecological metagenomes</taxon>
    </lineage>
</organism>
<gene>
    <name evidence="1" type="ORF">AMST5_03929</name>
</gene>
<dbReference type="AlphaFoldDB" id="A0AA48M6B2"/>